<evidence type="ECO:0000313" key="2">
    <source>
        <dbReference type="EMBL" id="GAH78337.1"/>
    </source>
</evidence>
<evidence type="ECO:0000259" key="1">
    <source>
        <dbReference type="Pfam" id="PF00535"/>
    </source>
</evidence>
<dbReference type="SUPFAM" id="SSF53448">
    <property type="entry name" value="Nucleotide-diphospho-sugar transferases"/>
    <property type="match status" value="1"/>
</dbReference>
<dbReference type="Gene3D" id="3.90.550.10">
    <property type="entry name" value="Spore Coat Polysaccharide Biosynthesis Protein SpsA, Chain A"/>
    <property type="match status" value="1"/>
</dbReference>
<dbReference type="InterPro" id="IPR001173">
    <property type="entry name" value="Glyco_trans_2-like"/>
</dbReference>
<proteinExistence type="predicted"/>
<comment type="caution">
    <text evidence="2">The sequence shown here is derived from an EMBL/GenBank/DDBJ whole genome shotgun (WGS) entry which is preliminary data.</text>
</comment>
<dbReference type="GO" id="GO:0016758">
    <property type="term" value="F:hexosyltransferase activity"/>
    <property type="evidence" value="ECO:0007669"/>
    <property type="project" value="UniProtKB-ARBA"/>
</dbReference>
<feature type="non-terminal residue" evidence="2">
    <location>
        <position position="196"/>
    </location>
</feature>
<dbReference type="AlphaFoldDB" id="X1I9G6"/>
<dbReference type="PANTHER" id="PTHR22916">
    <property type="entry name" value="GLYCOSYLTRANSFERASE"/>
    <property type="match status" value="1"/>
</dbReference>
<organism evidence="2">
    <name type="scientific">marine sediment metagenome</name>
    <dbReference type="NCBI Taxonomy" id="412755"/>
    <lineage>
        <taxon>unclassified sequences</taxon>
        <taxon>metagenomes</taxon>
        <taxon>ecological metagenomes</taxon>
    </lineage>
</organism>
<sequence>GKIKPYLKDNRIKLIIHKKNLGYGGALKTAADNALNMVLAIFDSDDKLHESALEVMAKAYKNNPEYGFIYSTYWVCDSHLKNPQIAKWIGPIEPNKTNLHKIKVSHFKTFRRDVYRKTKGFDQNQKSAVDKDIIFKLEEVSKLKFIDKPLYYYRSHEQGISQGKSQFKAEVYYYIAKLKAYKRRLNTKIPNLTKKE</sequence>
<dbReference type="PANTHER" id="PTHR22916:SF3">
    <property type="entry name" value="UDP-GLCNAC:BETAGAL BETA-1,3-N-ACETYLGLUCOSAMINYLTRANSFERASE-LIKE PROTEIN 1"/>
    <property type="match status" value="1"/>
</dbReference>
<feature type="domain" description="Glycosyltransferase 2-like" evidence="1">
    <location>
        <begin position="6"/>
        <end position="117"/>
    </location>
</feature>
<dbReference type="Pfam" id="PF00535">
    <property type="entry name" value="Glycos_transf_2"/>
    <property type="match status" value="1"/>
</dbReference>
<gene>
    <name evidence="2" type="ORF">S03H2_66136</name>
</gene>
<protein>
    <recommendedName>
        <fullName evidence="1">Glycosyltransferase 2-like domain-containing protein</fullName>
    </recommendedName>
</protein>
<reference evidence="2" key="1">
    <citation type="journal article" date="2014" name="Front. Microbiol.">
        <title>High frequency of phylogenetically diverse reductive dehalogenase-homologous genes in deep subseafloor sedimentary metagenomes.</title>
        <authorList>
            <person name="Kawai M."/>
            <person name="Futagami T."/>
            <person name="Toyoda A."/>
            <person name="Takaki Y."/>
            <person name="Nishi S."/>
            <person name="Hori S."/>
            <person name="Arai W."/>
            <person name="Tsubouchi T."/>
            <person name="Morono Y."/>
            <person name="Uchiyama I."/>
            <person name="Ito T."/>
            <person name="Fujiyama A."/>
            <person name="Inagaki F."/>
            <person name="Takami H."/>
        </authorList>
    </citation>
    <scope>NUCLEOTIDE SEQUENCE</scope>
    <source>
        <strain evidence="2">Expedition CK06-06</strain>
    </source>
</reference>
<accession>X1I9G6</accession>
<feature type="non-terminal residue" evidence="2">
    <location>
        <position position="1"/>
    </location>
</feature>
<dbReference type="EMBL" id="BARU01043150">
    <property type="protein sequence ID" value="GAH78337.1"/>
    <property type="molecule type" value="Genomic_DNA"/>
</dbReference>
<dbReference type="InterPro" id="IPR029044">
    <property type="entry name" value="Nucleotide-diphossugar_trans"/>
</dbReference>
<name>X1I9G6_9ZZZZ</name>